<name>A0AAN9I510_CLITE</name>
<accession>A0AAN9I510</accession>
<reference evidence="1 2" key="1">
    <citation type="submission" date="2024-01" db="EMBL/GenBank/DDBJ databases">
        <title>The genomes of 5 underutilized Papilionoideae crops provide insights into root nodulation and disease resistance.</title>
        <authorList>
            <person name="Yuan L."/>
        </authorList>
    </citation>
    <scope>NUCLEOTIDE SEQUENCE [LARGE SCALE GENOMIC DNA]</scope>
    <source>
        <strain evidence="1">LY-2023</strain>
        <tissue evidence="1">Leaf</tissue>
    </source>
</reference>
<dbReference type="AlphaFoldDB" id="A0AAN9I510"/>
<proteinExistence type="predicted"/>
<evidence type="ECO:0000313" key="2">
    <source>
        <dbReference type="Proteomes" id="UP001359559"/>
    </source>
</evidence>
<dbReference type="Proteomes" id="UP001359559">
    <property type="component" value="Unassembled WGS sequence"/>
</dbReference>
<evidence type="ECO:0000313" key="1">
    <source>
        <dbReference type="EMBL" id="KAK7263890.1"/>
    </source>
</evidence>
<gene>
    <name evidence="1" type="ORF">RJT34_31489</name>
</gene>
<protein>
    <submittedName>
        <fullName evidence="1">Uncharacterized protein</fullName>
    </submittedName>
</protein>
<dbReference type="EMBL" id="JAYKXN010000008">
    <property type="protein sequence ID" value="KAK7263890.1"/>
    <property type="molecule type" value="Genomic_DNA"/>
</dbReference>
<keyword evidence="2" id="KW-1185">Reference proteome</keyword>
<organism evidence="1 2">
    <name type="scientific">Clitoria ternatea</name>
    <name type="common">Butterfly pea</name>
    <dbReference type="NCBI Taxonomy" id="43366"/>
    <lineage>
        <taxon>Eukaryota</taxon>
        <taxon>Viridiplantae</taxon>
        <taxon>Streptophyta</taxon>
        <taxon>Embryophyta</taxon>
        <taxon>Tracheophyta</taxon>
        <taxon>Spermatophyta</taxon>
        <taxon>Magnoliopsida</taxon>
        <taxon>eudicotyledons</taxon>
        <taxon>Gunneridae</taxon>
        <taxon>Pentapetalae</taxon>
        <taxon>rosids</taxon>
        <taxon>fabids</taxon>
        <taxon>Fabales</taxon>
        <taxon>Fabaceae</taxon>
        <taxon>Papilionoideae</taxon>
        <taxon>50 kb inversion clade</taxon>
        <taxon>NPAAA clade</taxon>
        <taxon>indigoferoid/millettioid clade</taxon>
        <taxon>Phaseoleae</taxon>
        <taxon>Clitoria</taxon>
    </lineage>
</organism>
<sequence length="76" mass="8711">MFLCTSSCWQVDDCFIKLVISDMICYYYCNDVLNHERMKSTNASSDISKIYASNCHECLIYVGKLRLQWGQLGIAG</sequence>
<comment type="caution">
    <text evidence="1">The sequence shown here is derived from an EMBL/GenBank/DDBJ whole genome shotgun (WGS) entry which is preliminary data.</text>
</comment>